<sequence>VRVLKKLERIKETEDYWRRNTIATNYPTVTAIELTNKCNFRCTFCPAFTRKPGFMDADLLRHILKTTRFSDSLVQLHFHGESLLHPQLGEMISLCKDAGLNVGLSTNASLLDEKRSRILIQSKLDTLVLAFDGVSKEIFEKYRKHSKYERVKENILRFLDIKESMGAVTPFTDLHVIKIAEATPLINSFVEFWKDTPVDQITVKSFSTRAGQVDETQALKKDWYFGRRPERHPCRWFWSSVIILWDGRIVPCCHDLQGKIIIGNIRDNTLEEIWNSAKMQALRKAEIEGRHASICENCSEWYGTPPGLFGFVSSAVIERFKRMVGSEHSNHPQIFDVRYRRNGLPTNTANVPFSAD</sequence>
<dbReference type="InterPro" id="IPR000385">
    <property type="entry name" value="MoaA_NifB_PqqE_Fe-S-bd_CS"/>
</dbReference>
<dbReference type="InterPro" id="IPR058240">
    <property type="entry name" value="rSAM_sf"/>
</dbReference>
<accession>A0A382BHG0</accession>
<dbReference type="CDD" id="cd21109">
    <property type="entry name" value="SPASM"/>
    <property type="match status" value="1"/>
</dbReference>
<evidence type="ECO:0000313" key="8">
    <source>
        <dbReference type="EMBL" id="SVB13049.1"/>
    </source>
</evidence>
<keyword evidence="3" id="KW-0949">S-adenosyl-L-methionine</keyword>
<feature type="non-terminal residue" evidence="8">
    <location>
        <position position="1"/>
    </location>
</feature>
<evidence type="ECO:0000256" key="3">
    <source>
        <dbReference type="ARBA" id="ARBA00022691"/>
    </source>
</evidence>
<dbReference type="SFLD" id="SFLDG01387">
    <property type="entry name" value="BtrN-like_SPASM_domain_contain"/>
    <property type="match status" value="1"/>
</dbReference>
<protein>
    <recommendedName>
        <fullName evidence="7">Radical SAM core domain-containing protein</fullName>
    </recommendedName>
</protein>
<dbReference type="PANTHER" id="PTHR11228:SF34">
    <property type="entry name" value="TUNGSTEN-CONTAINING ALDEHYDE FERREDOXIN OXIDOREDUCTASE COFACTOR MODIFYING PROTEIN"/>
    <property type="match status" value="1"/>
</dbReference>
<keyword evidence="6" id="KW-0411">Iron-sulfur</keyword>
<gene>
    <name evidence="8" type="ORF">METZ01_LOCUS165903</name>
</gene>
<evidence type="ECO:0000259" key="7">
    <source>
        <dbReference type="PROSITE" id="PS51918"/>
    </source>
</evidence>
<evidence type="ECO:0000256" key="2">
    <source>
        <dbReference type="ARBA" id="ARBA00022485"/>
    </source>
</evidence>
<proteinExistence type="predicted"/>
<comment type="cofactor">
    <cofactor evidence="1">
        <name>[4Fe-4S] cluster</name>
        <dbReference type="ChEBI" id="CHEBI:49883"/>
    </cofactor>
</comment>
<evidence type="ECO:0000256" key="6">
    <source>
        <dbReference type="ARBA" id="ARBA00023014"/>
    </source>
</evidence>
<dbReference type="InterPro" id="IPR050377">
    <property type="entry name" value="Radical_SAM_PqqE_MftC-like"/>
</dbReference>
<dbReference type="Pfam" id="PF13186">
    <property type="entry name" value="SPASM"/>
    <property type="match status" value="1"/>
</dbReference>
<keyword evidence="5" id="KW-0408">Iron</keyword>
<dbReference type="GO" id="GO:0046872">
    <property type="term" value="F:metal ion binding"/>
    <property type="evidence" value="ECO:0007669"/>
    <property type="project" value="UniProtKB-KW"/>
</dbReference>
<feature type="domain" description="Radical SAM core" evidence="7">
    <location>
        <begin position="24"/>
        <end position="235"/>
    </location>
</feature>
<reference evidence="8" key="1">
    <citation type="submission" date="2018-05" db="EMBL/GenBank/DDBJ databases">
        <authorList>
            <person name="Lanie J.A."/>
            <person name="Ng W.-L."/>
            <person name="Kazmierczak K.M."/>
            <person name="Andrzejewski T.M."/>
            <person name="Davidsen T.M."/>
            <person name="Wayne K.J."/>
            <person name="Tettelin H."/>
            <person name="Glass J.I."/>
            <person name="Rusch D."/>
            <person name="Podicherti R."/>
            <person name="Tsui H.-C.T."/>
            <person name="Winkler M.E."/>
        </authorList>
    </citation>
    <scope>NUCLEOTIDE SEQUENCE</scope>
</reference>
<name>A0A382BHG0_9ZZZZ</name>
<dbReference type="InterPro" id="IPR023885">
    <property type="entry name" value="4Fe4S-binding_SPASM_dom"/>
</dbReference>
<dbReference type="SFLD" id="SFLDS00029">
    <property type="entry name" value="Radical_SAM"/>
    <property type="match status" value="1"/>
</dbReference>
<organism evidence="8">
    <name type="scientific">marine metagenome</name>
    <dbReference type="NCBI Taxonomy" id="408172"/>
    <lineage>
        <taxon>unclassified sequences</taxon>
        <taxon>metagenomes</taxon>
        <taxon>ecological metagenomes</taxon>
    </lineage>
</organism>
<dbReference type="Pfam" id="PF04055">
    <property type="entry name" value="Radical_SAM"/>
    <property type="match status" value="1"/>
</dbReference>
<dbReference type="SFLD" id="SFLDG01067">
    <property type="entry name" value="SPASM/twitch_domain_containing"/>
    <property type="match status" value="1"/>
</dbReference>
<dbReference type="SUPFAM" id="SSF102114">
    <property type="entry name" value="Radical SAM enzymes"/>
    <property type="match status" value="1"/>
</dbReference>
<dbReference type="EMBL" id="UINC01029765">
    <property type="protein sequence ID" value="SVB13049.1"/>
    <property type="molecule type" value="Genomic_DNA"/>
</dbReference>
<dbReference type="InterPro" id="IPR007197">
    <property type="entry name" value="rSAM"/>
</dbReference>
<dbReference type="PANTHER" id="PTHR11228">
    <property type="entry name" value="RADICAL SAM DOMAIN PROTEIN"/>
    <property type="match status" value="1"/>
</dbReference>
<dbReference type="PROSITE" id="PS01305">
    <property type="entry name" value="MOAA_NIFB_PQQE"/>
    <property type="match status" value="1"/>
</dbReference>
<dbReference type="NCBIfam" id="TIGR04085">
    <property type="entry name" value="rSAM_more_4Fe4S"/>
    <property type="match status" value="1"/>
</dbReference>
<keyword evidence="2" id="KW-0004">4Fe-4S</keyword>
<keyword evidence="4" id="KW-0479">Metal-binding</keyword>
<dbReference type="GO" id="GO:0051539">
    <property type="term" value="F:4 iron, 4 sulfur cluster binding"/>
    <property type="evidence" value="ECO:0007669"/>
    <property type="project" value="UniProtKB-KW"/>
</dbReference>
<dbReference type="AlphaFoldDB" id="A0A382BHG0"/>
<evidence type="ECO:0000256" key="1">
    <source>
        <dbReference type="ARBA" id="ARBA00001966"/>
    </source>
</evidence>
<dbReference type="InterPro" id="IPR013785">
    <property type="entry name" value="Aldolase_TIM"/>
</dbReference>
<dbReference type="Gene3D" id="3.20.20.70">
    <property type="entry name" value="Aldolase class I"/>
    <property type="match status" value="1"/>
</dbReference>
<evidence type="ECO:0000256" key="5">
    <source>
        <dbReference type="ARBA" id="ARBA00023004"/>
    </source>
</evidence>
<dbReference type="PROSITE" id="PS51918">
    <property type="entry name" value="RADICAL_SAM"/>
    <property type="match status" value="1"/>
</dbReference>
<evidence type="ECO:0000256" key="4">
    <source>
        <dbReference type="ARBA" id="ARBA00022723"/>
    </source>
</evidence>
<dbReference type="GO" id="GO:0003824">
    <property type="term" value="F:catalytic activity"/>
    <property type="evidence" value="ECO:0007669"/>
    <property type="project" value="InterPro"/>
</dbReference>
<dbReference type="InterPro" id="IPR034391">
    <property type="entry name" value="AdoMet-like_SPASM_containing"/>
</dbReference>
<dbReference type="CDD" id="cd01335">
    <property type="entry name" value="Radical_SAM"/>
    <property type="match status" value="1"/>
</dbReference>